<dbReference type="Pfam" id="PF11557">
    <property type="entry name" value="Omp_AT"/>
    <property type="match status" value="1"/>
</dbReference>
<dbReference type="Proteomes" id="UP000809621">
    <property type="component" value="Unassembled WGS sequence"/>
</dbReference>
<dbReference type="EMBL" id="JAFEUM010000002">
    <property type="protein sequence ID" value="MBM7035983.1"/>
    <property type="molecule type" value="Genomic_DNA"/>
</dbReference>
<organism evidence="3 4">
    <name type="scientific">Vibrio ulleungensis</name>
    <dbReference type="NCBI Taxonomy" id="2807619"/>
    <lineage>
        <taxon>Bacteria</taxon>
        <taxon>Pseudomonadati</taxon>
        <taxon>Pseudomonadota</taxon>
        <taxon>Gammaproteobacteria</taxon>
        <taxon>Vibrionales</taxon>
        <taxon>Vibrionaceae</taxon>
        <taxon>Vibrio</taxon>
    </lineage>
</organism>
<evidence type="ECO:0000259" key="2">
    <source>
        <dbReference type="Pfam" id="PF11557"/>
    </source>
</evidence>
<dbReference type="RefSeq" id="WP_205157597.1">
    <property type="nucleotide sequence ID" value="NZ_JAFEUM010000002.1"/>
</dbReference>
<keyword evidence="1" id="KW-0732">Signal</keyword>
<accession>A0ABS2HEI2</accession>
<proteinExistence type="predicted"/>
<feature type="chain" id="PRO_5046308828" evidence="1">
    <location>
        <begin position="29"/>
        <end position="328"/>
    </location>
</feature>
<gene>
    <name evidence="3" type="ORF">JQC93_06130</name>
</gene>
<reference evidence="3 4" key="1">
    <citation type="submission" date="2021-02" db="EMBL/GenBank/DDBJ databases">
        <authorList>
            <person name="Park J.-S."/>
        </authorList>
    </citation>
    <scope>NUCLEOTIDE SEQUENCE [LARGE SCALE GENOMIC DNA]</scope>
    <source>
        <strain evidence="3 4">188UL20-2</strain>
    </source>
</reference>
<comment type="caution">
    <text evidence="3">The sequence shown here is derived from an EMBL/GenBank/DDBJ whole genome shotgun (WGS) entry which is preliminary data.</text>
</comment>
<feature type="domain" description="Solitary outer membrane autotransporter-like beta-barrel" evidence="2">
    <location>
        <begin position="15"/>
        <end position="327"/>
    </location>
</feature>
<evidence type="ECO:0000313" key="4">
    <source>
        <dbReference type="Proteomes" id="UP000809621"/>
    </source>
</evidence>
<evidence type="ECO:0000256" key="1">
    <source>
        <dbReference type="SAM" id="SignalP"/>
    </source>
</evidence>
<protein>
    <submittedName>
        <fullName evidence="3">Solitary outer membrane autotransporter beta-barrel domain</fullName>
    </submittedName>
</protein>
<name>A0ABS2HEI2_9VIBR</name>
<keyword evidence="4" id="KW-1185">Reference proteome</keyword>
<evidence type="ECO:0000313" key="3">
    <source>
        <dbReference type="EMBL" id="MBM7035983.1"/>
    </source>
</evidence>
<sequence>MKNFQLALTAALPSSLVIAIALPCSVLADAINDDIKILLQSRFAAAVILTDSDALEFGFASFDPNELIDTGDDNLGSDTAIENRNNKSTYILPYGFDFGEQDQHSINSKLFYINSKNDLSLVDDVNDSQQLTEHSYGAAVGYSYQIPLSEHWTLYPTINTYLTYYKNSYSTDVPEAQEIEDALNGRIINTSAWALLFEPGFTLDYRLPTSWGRWHASSKWNYFNGIAWGDANDGDIGHPNGWYITNRVTGYYDLFSKKHTVFLGAKRVDLSAILQSELGAQHYYGASIGWLYNNPTRWEAIKNIGLGLNLNYGSALKGGSIVFHFNKF</sequence>
<dbReference type="InterPro" id="IPR021621">
    <property type="entry name" value="Omp_AT"/>
</dbReference>
<feature type="signal peptide" evidence="1">
    <location>
        <begin position="1"/>
        <end position="28"/>
    </location>
</feature>